<dbReference type="PANTHER" id="PTHR46689">
    <property type="entry name" value="MEMBRANE PROTEIN, PUTATIVE-RELATED"/>
    <property type="match status" value="1"/>
</dbReference>
<dbReference type="PANTHER" id="PTHR46689:SF1">
    <property type="entry name" value="PHOD-LIKE PHOSPHATASE DOMAIN-CONTAINING PROTEIN"/>
    <property type="match status" value="1"/>
</dbReference>
<reference evidence="2" key="1">
    <citation type="journal article" date="2021" name="Proc. Natl. Acad. Sci. U.S.A.">
        <title>Three genomes in the algal genus Volvox reveal the fate of a haploid sex-determining region after a transition to homothallism.</title>
        <authorList>
            <person name="Yamamoto K."/>
            <person name="Hamaji T."/>
            <person name="Kawai-Toyooka H."/>
            <person name="Matsuzaki R."/>
            <person name="Takahashi F."/>
            <person name="Nishimura Y."/>
            <person name="Kawachi M."/>
            <person name="Noguchi H."/>
            <person name="Minakuchi Y."/>
            <person name="Umen J.G."/>
            <person name="Toyoda A."/>
            <person name="Nozaki H."/>
        </authorList>
    </citation>
    <scope>NUCLEOTIDE SEQUENCE</scope>
    <source>
        <strain evidence="2">NIES-3785</strain>
    </source>
</reference>
<dbReference type="GO" id="GO:0016020">
    <property type="term" value="C:membrane"/>
    <property type="evidence" value="ECO:0007669"/>
    <property type="project" value="TreeGrafter"/>
</dbReference>
<feature type="compositionally biased region" description="Basic and acidic residues" evidence="1">
    <location>
        <begin position="88"/>
        <end position="104"/>
    </location>
</feature>
<sequence>MQQVISSAIVNKPPPSGLVKVLQWSGRAGLTNRATRNHLQHTFRDMQSRKKLLNLRNWCEVEEEPESGELTFKLRVETKAELSTAANGDHETSSDGRGRSDLHGLHMASPSPTSPPSSGQVFRQHSGLRRLLDLFRHCHSTGGTKDSEWPPSPPQDRGATAAPAGPSTAQVQAPGAPYSGTGSRSLGLAETGKVGSGKYGIRTYTVKVPPLEMSRPPLGSLEHALAMGEDF</sequence>
<dbReference type="AlphaFoldDB" id="A0A8J4GNR6"/>
<proteinExistence type="predicted"/>
<accession>A0A8J4GNR6</accession>
<feature type="region of interest" description="Disordered" evidence="1">
    <location>
        <begin position="82"/>
        <end position="123"/>
    </location>
</feature>
<name>A0A8J4GNR6_9CHLO</name>
<evidence type="ECO:0000313" key="2">
    <source>
        <dbReference type="EMBL" id="GIM11798.1"/>
    </source>
</evidence>
<dbReference type="EMBL" id="BNCQ01000040">
    <property type="protein sequence ID" value="GIM11798.1"/>
    <property type="molecule type" value="Genomic_DNA"/>
</dbReference>
<dbReference type="Proteomes" id="UP000722791">
    <property type="component" value="Unassembled WGS sequence"/>
</dbReference>
<gene>
    <name evidence="2" type="ORF">Vretimale_15257</name>
</gene>
<evidence type="ECO:0000313" key="3">
    <source>
        <dbReference type="Proteomes" id="UP000722791"/>
    </source>
</evidence>
<protein>
    <submittedName>
        <fullName evidence="2">Uncharacterized protein</fullName>
    </submittedName>
</protein>
<feature type="region of interest" description="Disordered" evidence="1">
    <location>
        <begin position="139"/>
        <end position="195"/>
    </location>
</feature>
<evidence type="ECO:0000256" key="1">
    <source>
        <dbReference type="SAM" id="MobiDB-lite"/>
    </source>
</evidence>
<comment type="caution">
    <text evidence="2">The sequence shown here is derived from an EMBL/GenBank/DDBJ whole genome shotgun (WGS) entry which is preliminary data.</text>
</comment>
<feature type="compositionally biased region" description="Low complexity" evidence="1">
    <location>
        <begin position="158"/>
        <end position="169"/>
    </location>
</feature>
<organism evidence="2 3">
    <name type="scientific">Volvox reticuliferus</name>
    <dbReference type="NCBI Taxonomy" id="1737510"/>
    <lineage>
        <taxon>Eukaryota</taxon>
        <taxon>Viridiplantae</taxon>
        <taxon>Chlorophyta</taxon>
        <taxon>core chlorophytes</taxon>
        <taxon>Chlorophyceae</taxon>
        <taxon>CS clade</taxon>
        <taxon>Chlamydomonadales</taxon>
        <taxon>Volvocaceae</taxon>
        <taxon>Volvox</taxon>
    </lineage>
</organism>